<name>B8ALQ1_ORYSI</name>
<reference evidence="2 3" key="1">
    <citation type="journal article" date="2005" name="PLoS Biol.">
        <title>The genomes of Oryza sativa: a history of duplications.</title>
        <authorList>
            <person name="Yu J."/>
            <person name="Wang J."/>
            <person name="Lin W."/>
            <person name="Li S."/>
            <person name="Li H."/>
            <person name="Zhou J."/>
            <person name="Ni P."/>
            <person name="Dong W."/>
            <person name="Hu S."/>
            <person name="Zeng C."/>
            <person name="Zhang J."/>
            <person name="Zhang Y."/>
            <person name="Li R."/>
            <person name="Xu Z."/>
            <person name="Li S."/>
            <person name="Li X."/>
            <person name="Zheng H."/>
            <person name="Cong L."/>
            <person name="Lin L."/>
            <person name="Yin J."/>
            <person name="Geng J."/>
            <person name="Li G."/>
            <person name="Shi J."/>
            <person name="Liu J."/>
            <person name="Lv H."/>
            <person name="Li J."/>
            <person name="Wang J."/>
            <person name="Deng Y."/>
            <person name="Ran L."/>
            <person name="Shi X."/>
            <person name="Wang X."/>
            <person name="Wu Q."/>
            <person name="Li C."/>
            <person name="Ren X."/>
            <person name="Wang J."/>
            <person name="Wang X."/>
            <person name="Li D."/>
            <person name="Liu D."/>
            <person name="Zhang X."/>
            <person name="Ji Z."/>
            <person name="Zhao W."/>
            <person name="Sun Y."/>
            <person name="Zhang Z."/>
            <person name="Bao J."/>
            <person name="Han Y."/>
            <person name="Dong L."/>
            <person name="Ji J."/>
            <person name="Chen P."/>
            <person name="Wu S."/>
            <person name="Liu J."/>
            <person name="Xiao Y."/>
            <person name="Bu D."/>
            <person name="Tan J."/>
            <person name="Yang L."/>
            <person name="Ye C."/>
            <person name="Zhang J."/>
            <person name="Xu J."/>
            <person name="Zhou Y."/>
            <person name="Yu Y."/>
            <person name="Zhang B."/>
            <person name="Zhuang S."/>
            <person name="Wei H."/>
            <person name="Liu B."/>
            <person name="Lei M."/>
            <person name="Yu H."/>
            <person name="Li Y."/>
            <person name="Xu H."/>
            <person name="Wei S."/>
            <person name="He X."/>
            <person name="Fang L."/>
            <person name="Zhang Z."/>
            <person name="Zhang Y."/>
            <person name="Huang X."/>
            <person name="Su Z."/>
            <person name="Tong W."/>
            <person name="Li J."/>
            <person name="Tong Z."/>
            <person name="Li S."/>
            <person name="Ye J."/>
            <person name="Wang L."/>
            <person name="Fang L."/>
            <person name="Lei T."/>
            <person name="Chen C."/>
            <person name="Chen H."/>
            <person name="Xu Z."/>
            <person name="Li H."/>
            <person name="Huang H."/>
            <person name="Zhang F."/>
            <person name="Xu H."/>
            <person name="Li N."/>
            <person name="Zhao C."/>
            <person name="Li S."/>
            <person name="Dong L."/>
            <person name="Huang Y."/>
            <person name="Li L."/>
            <person name="Xi Y."/>
            <person name="Qi Q."/>
            <person name="Li W."/>
            <person name="Zhang B."/>
            <person name="Hu W."/>
            <person name="Zhang Y."/>
            <person name="Tian X."/>
            <person name="Jiao Y."/>
            <person name="Liang X."/>
            <person name="Jin J."/>
            <person name="Gao L."/>
            <person name="Zheng W."/>
            <person name="Hao B."/>
            <person name="Liu S."/>
            <person name="Wang W."/>
            <person name="Yuan L."/>
            <person name="Cao M."/>
            <person name="McDermott J."/>
            <person name="Samudrala R."/>
            <person name="Wang J."/>
            <person name="Wong G.K."/>
            <person name="Yang H."/>
        </authorList>
    </citation>
    <scope>NUCLEOTIDE SEQUENCE [LARGE SCALE GENOMIC DNA]</scope>
    <source>
        <strain evidence="3">cv. 93-11</strain>
    </source>
</reference>
<proteinExistence type="predicted"/>
<evidence type="ECO:0000256" key="1">
    <source>
        <dbReference type="SAM" id="MobiDB-lite"/>
    </source>
</evidence>
<dbReference type="Gramene" id="BGIOSGA013037-TA">
    <property type="protein sequence ID" value="BGIOSGA013037-PA"/>
    <property type="gene ID" value="BGIOSGA013037"/>
</dbReference>
<dbReference type="AlphaFoldDB" id="B8ALQ1"/>
<protein>
    <submittedName>
        <fullName evidence="2">Uncharacterized protein</fullName>
    </submittedName>
</protein>
<evidence type="ECO:0000313" key="3">
    <source>
        <dbReference type="Proteomes" id="UP000007015"/>
    </source>
</evidence>
<dbReference type="Proteomes" id="UP000007015">
    <property type="component" value="Chromosome 3"/>
</dbReference>
<dbReference type="HOGENOM" id="CLU_181818_0_0_1"/>
<accession>B8ALQ1</accession>
<gene>
    <name evidence="2" type="ORF">OsI_12422</name>
</gene>
<dbReference type="EMBL" id="CM000128">
    <property type="protein sequence ID" value="EEC75655.1"/>
    <property type="molecule type" value="Genomic_DNA"/>
</dbReference>
<keyword evidence="3" id="KW-1185">Reference proteome</keyword>
<sequence>MPPPPMRSLEAPSPLRTYDECTADAGLKTAGLQLTPKKEAVSPPQGRMPSLPPAHVELIHKPDDCAKHFHRRTSPATRPLYHGLGAAMSSACDDLLLDL</sequence>
<feature type="region of interest" description="Disordered" evidence="1">
    <location>
        <begin position="29"/>
        <end position="52"/>
    </location>
</feature>
<dbReference type="OMA" id="RTYDECT"/>
<organism evidence="2 3">
    <name type="scientific">Oryza sativa subsp. indica</name>
    <name type="common">Rice</name>
    <dbReference type="NCBI Taxonomy" id="39946"/>
    <lineage>
        <taxon>Eukaryota</taxon>
        <taxon>Viridiplantae</taxon>
        <taxon>Streptophyta</taxon>
        <taxon>Embryophyta</taxon>
        <taxon>Tracheophyta</taxon>
        <taxon>Spermatophyta</taxon>
        <taxon>Magnoliopsida</taxon>
        <taxon>Liliopsida</taxon>
        <taxon>Poales</taxon>
        <taxon>Poaceae</taxon>
        <taxon>BOP clade</taxon>
        <taxon>Oryzoideae</taxon>
        <taxon>Oryzeae</taxon>
        <taxon>Oryzinae</taxon>
        <taxon>Oryza</taxon>
        <taxon>Oryza sativa</taxon>
    </lineage>
</organism>
<evidence type="ECO:0000313" key="2">
    <source>
        <dbReference type="EMBL" id="EEC75655.1"/>
    </source>
</evidence>